<feature type="chain" id="PRO_5045477700" description="GH18 domain-containing protein" evidence="10">
    <location>
        <begin position="17"/>
        <end position="556"/>
    </location>
</feature>
<keyword evidence="10" id="KW-0732">Signal</keyword>
<dbReference type="InterPro" id="IPR001579">
    <property type="entry name" value="Glyco_hydro_18_chit_AS"/>
</dbReference>
<feature type="region of interest" description="Disordered" evidence="9">
    <location>
        <begin position="165"/>
        <end position="197"/>
    </location>
</feature>
<dbReference type="Gene3D" id="3.20.20.80">
    <property type="entry name" value="Glycosidases"/>
    <property type="match status" value="1"/>
</dbReference>
<evidence type="ECO:0000256" key="6">
    <source>
        <dbReference type="ARBA" id="ARBA00023326"/>
    </source>
</evidence>
<comment type="caution">
    <text evidence="12">The sequence shown here is derived from an EMBL/GenBank/DDBJ whole genome shotgun (WGS) entry which is preliminary data.</text>
</comment>
<accession>A0ABR3BSU2</accession>
<reference evidence="12" key="2">
    <citation type="submission" date="2024-01" db="EMBL/GenBank/DDBJ databases">
        <title>Comparative genomics of Cryptococcus and Kwoniella reveals pathogenesis evolution and contrasting modes of karyotype evolution via chromosome fusion or intercentromeric recombination.</title>
        <authorList>
            <person name="Coelho M.A."/>
            <person name="David-Palma M."/>
            <person name="Shea T."/>
            <person name="Bowers K."/>
            <person name="Mcginley-Smith S."/>
            <person name="Mohammad A.W."/>
            <person name="Gnirke A."/>
            <person name="Yurkov A.M."/>
            <person name="Nowrousian M."/>
            <person name="Sun S."/>
            <person name="Cuomo C.A."/>
            <person name="Heitman J."/>
        </authorList>
    </citation>
    <scope>NUCLEOTIDE SEQUENCE</scope>
    <source>
        <strain evidence="12">IND107</strain>
    </source>
</reference>
<keyword evidence="6" id="KW-0624">Polysaccharide degradation</keyword>
<keyword evidence="3" id="KW-0146">Chitin degradation</keyword>
<evidence type="ECO:0000256" key="9">
    <source>
        <dbReference type="SAM" id="MobiDB-lite"/>
    </source>
</evidence>
<evidence type="ECO:0000313" key="12">
    <source>
        <dbReference type="EMBL" id="KAL0250022.1"/>
    </source>
</evidence>
<evidence type="ECO:0000256" key="5">
    <source>
        <dbReference type="ARBA" id="ARBA00023295"/>
    </source>
</evidence>
<name>A0ABR3BSU2_9TREE</name>
<keyword evidence="2 7" id="KW-0378">Hydrolase</keyword>
<keyword evidence="13" id="KW-1185">Reference proteome</keyword>
<evidence type="ECO:0000313" key="13">
    <source>
        <dbReference type="Proteomes" id="UP000054399"/>
    </source>
</evidence>
<reference evidence="12" key="1">
    <citation type="submission" date="2015-01" db="EMBL/GenBank/DDBJ databases">
        <authorList>
            <consortium name="The Broad Institute Genomics Platform"/>
            <person name="Cuomo C."/>
            <person name="Litvintseva A."/>
            <person name="Chen Y."/>
            <person name="Heitman J."/>
            <person name="Sun S."/>
            <person name="Springer D."/>
            <person name="Dromer F."/>
            <person name="Young S."/>
            <person name="Zeng Q."/>
            <person name="Gargeya S."/>
            <person name="Abouelleil A."/>
            <person name="Alvarado L."/>
            <person name="Chapman S.B."/>
            <person name="Gainer-Dewar J."/>
            <person name="Goldberg J."/>
            <person name="Griggs A."/>
            <person name="Gujja S."/>
            <person name="Hansen M."/>
            <person name="Howarth C."/>
            <person name="Imamovic A."/>
            <person name="Larimer J."/>
            <person name="Murphy C."/>
            <person name="Naylor J."/>
            <person name="Pearson M."/>
            <person name="Priest M."/>
            <person name="Roberts A."/>
            <person name="Saif S."/>
            <person name="Shea T."/>
            <person name="Sykes S."/>
            <person name="Wortman J."/>
            <person name="Nusbaum C."/>
            <person name="Birren B."/>
        </authorList>
    </citation>
    <scope>NUCLEOTIDE SEQUENCE</scope>
    <source>
        <strain evidence="12">IND107</strain>
    </source>
</reference>
<proteinExistence type="inferred from homology"/>
<gene>
    <name evidence="12" type="ORF">I308_103325</name>
</gene>
<dbReference type="PROSITE" id="PS01095">
    <property type="entry name" value="GH18_1"/>
    <property type="match status" value="1"/>
</dbReference>
<evidence type="ECO:0000256" key="3">
    <source>
        <dbReference type="ARBA" id="ARBA00023024"/>
    </source>
</evidence>
<evidence type="ECO:0000256" key="1">
    <source>
        <dbReference type="ARBA" id="ARBA00000822"/>
    </source>
</evidence>
<evidence type="ECO:0000256" key="8">
    <source>
        <dbReference type="RuleBase" id="RU004453"/>
    </source>
</evidence>
<dbReference type="GeneID" id="91990181"/>
<evidence type="ECO:0000256" key="2">
    <source>
        <dbReference type="ARBA" id="ARBA00022801"/>
    </source>
</evidence>
<evidence type="ECO:0000256" key="10">
    <source>
        <dbReference type="SAM" id="SignalP"/>
    </source>
</evidence>
<comment type="catalytic activity">
    <reaction evidence="1">
        <text>Random endo-hydrolysis of N-acetyl-beta-D-glucosaminide (1-&gt;4)-beta-linkages in chitin and chitodextrins.</text>
        <dbReference type="EC" id="3.2.1.14"/>
    </reaction>
</comment>
<evidence type="ECO:0000256" key="4">
    <source>
        <dbReference type="ARBA" id="ARBA00023277"/>
    </source>
</evidence>
<keyword evidence="4" id="KW-0119">Carbohydrate metabolism</keyword>
<dbReference type="Pfam" id="PF00704">
    <property type="entry name" value="Glyco_hydro_18"/>
    <property type="match status" value="1"/>
</dbReference>
<dbReference type="EMBL" id="ATAM02000005">
    <property type="protein sequence ID" value="KAL0250022.1"/>
    <property type="molecule type" value="Genomic_DNA"/>
</dbReference>
<dbReference type="PROSITE" id="PS51910">
    <property type="entry name" value="GH18_2"/>
    <property type="match status" value="1"/>
</dbReference>
<dbReference type="InterPro" id="IPR017853">
    <property type="entry name" value="GH"/>
</dbReference>
<organism evidence="12 13">
    <name type="scientific">Cryptococcus tetragattii IND107</name>
    <dbReference type="NCBI Taxonomy" id="1296105"/>
    <lineage>
        <taxon>Eukaryota</taxon>
        <taxon>Fungi</taxon>
        <taxon>Dikarya</taxon>
        <taxon>Basidiomycota</taxon>
        <taxon>Agaricomycotina</taxon>
        <taxon>Tremellomycetes</taxon>
        <taxon>Tremellales</taxon>
        <taxon>Cryptococcaceae</taxon>
        <taxon>Cryptococcus</taxon>
        <taxon>Cryptococcus gattii species complex</taxon>
    </lineage>
</organism>
<dbReference type="CDD" id="cd00598">
    <property type="entry name" value="GH18_chitinase-like"/>
    <property type="match status" value="1"/>
</dbReference>
<dbReference type="Proteomes" id="UP000054399">
    <property type="component" value="Unassembled WGS sequence"/>
</dbReference>
<dbReference type="SUPFAM" id="SSF51445">
    <property type="entry name" value="(Trans)glycosidases"/>
    <property type="match status" value="1"/>
</dbReference>
<keyword evidence="5 7" id="KW-0326">Glycosidase</keyword>
<comment type="similarity">
    <text evidence="8">Belongs to the glycosyl hydrolase 18 family.</text>
</comment>
<evidence type="ECO:0000259" key="11">
    <source>
        <dbReference type="PROSITE" id="PS51910"/>
    </source>
</evidence>
<feature type="signal peptide" evidence="10">
    <location>
        <begin position="1"/>
        <end position="16"/>
    </location>
</feature>
<evidence type="ECO:0000256" key="7">
    <source>
        <dbReference type="RuleBase" id="RU000489"/>
    </source>
</evidence>
<dbReference type="InterPro" id="IPR001223">
    <property type="entry name" value="Glyco_hydro18_cat"/>
</dbReference>
<sequence length="556" mass="59740">MYCALATLSLFALAVAAGSHNRRLDDHKRHYARMPLSGAYKTLPLPQNLYVETPTKRDECTHGDWNCAGSELQRCNWGDWIAIQNCTGDNIVCSTQQDAVGCVWTWFVDSSATSQATTQPTLPATTSLVFDANSAVSASDVSATGSDEPSGTTSTSSLYATATTTAAASDNDNQVDDGDDDDDCEDETWASIPSTTSHDATITSSATFPISSAQDTLTFQIGDGLWAGNKSQTRQWADNGASTASITGPNVSVSYAAATASSTTATPSTDSTPTQMSEWPAPHYVIYADSWLGTMPDVSELGYFNRFILAFWEATAGAVDNVQAWTSWDESYRSQVVEAYHDAGIAIMVAAFGSTDLPTTSGRDAKQVAQELASFVKAYNLDGVDIDYEDMSAVNSAHAVAWIVEFQKELRNLLPLPYIISHAPVAPWFTSANDYADGAYVSIHQQVGDTIDFYNVQFYNQGADQYVTCETLLTNSGSEWPSTSVFEINSYTGVPLDKIVIGKPLGVDSASNGYMSASDLQVCVGEAEEEGWKGGIMFWQWSDEAPSVMATARGCA</sequence>
<feature type="compositionally biased region" description="Acidic residues" evidence="9">
    <location>
        <begin position="173"/>
        <end position="188"/>
    </location>
</feature>
<feature type="domain" description="GH18" evidence="11">
    <location>
        <begin position="282"/>
        <end position="556"/>
    </location>
</feature>
<protein>
    <recommendedName>
        <fullName evidence="11">GH18 domain-containing protein</fullName>
    </recommendedName>
</protein>
<dbReference type="RefSeq" id="XP_066614209.1">
    <property type="nucleotide sequence ID" value="XM_066757825.1"/>
</dbReference>